<evidence type="ECO:0000256" key="1">
    <source>
        <dbReference type="ARBA" id="ARBA00023015"/>
    </source>
</evidence>
<keyword evidence="3" id="KW-0804">Transcription</keyword>
<evidence type="ECO:0000313" key="6">
    <source>
        <dbReference type="Proteomes" id="UP000028252"/>
    </source>
</evidence>
<dbReference type="GO" id="GO:0003700">
    <property type="term" value="F:DNA-binding transcription factor activity"/>
    <property type="evidence" value="ECO:0007669"/>
    <property type="project" value="InterPro"/>
</dbReference>
<dbReference type="SUPFAM" id="SSF46785">
    <property type="entry name" value="Winged helix' DNA-binding domain"/>
    <property type="match status" value="1"/>
</dbReference>
<dbReference type="Gene3D" id="1.20.120.530">
    <property type="entry name" value="GntR ligand-binding domain-like"/>
    <property type="match status" value="1"/>
</dbReference>
<dbReference type="InterPro" id="IPR036388">
    <property type="entry name" value="WH-like_DNA-bd_sf"/>
</dbReference>
<dbReference type="PRINTS" id="PR00035">
    <property type="entry name" value="HTHGNTR"/>
</dbReference>
<reference evidence="5 6" key="1">
    <citation type="submission" date="2014-04" db="EMBL/GenBank/DDBJ databases">
        <title>Marinobacterium kochiensis sp. nov., isolated from sediment sample collected from Kochi backwaters in Kerala, India.</title>
        <authorList>
            <person name="Singh A."/>
            <person name="Pinnaka A.K."/>
        </authorList>
    </citation>
    <scope>NUCLEOTIDE SEQUENCE [LARGE SCALE GENOMIC DNA]</scope>
    <source>
        <strain evidence="5 6">AK27</strain>
    </source>
</reference>
<dbReference type="SMART" id="SM00895">
    <property type="entry name" value="FCD"/>
    <property type="match status" value="1"/>
</dbReference>
<dbReference type="RefSeq" id="WP_036189221.1">
    <property type="nucleotide sequence ID" value="NZ_JMQN01000040.1"/>
</dbReference>
<dbReference type="Gene3D" id="1.10.10.10">
    <property type="entry name" value="Winged helix-like DNA-binding domain superfamily/Winged helix DNA-binding domain"/>
    <property type="match status" value="1"/>
</dbReference>
<dbReference type="SUPFAM" id="SSF48008">
    <property type="entry name" value="GntR ligand-binding domain-like"/>
    <property type="match status" value="1"/>
</dbReference>
<organism evidence="5 6">
    <name type="scientific">Marinobacterium lacunae</name>
    <dbReference type="NCBI Taxonomy" id="1232683"/>
    <lineage>
        <taxon>Bacteria</taxon>
        <taxon>Pseudomonadati</taxon>
        <taxon>Pseudomonadota</taxon>
        <taxon>Gammaproteobacteria</taxon>
        <taxon>Oceanospirillales</taxon>
        <taxon>Oceanospirillaceae</taxon>
        <taxon>Marinobacterium</taxon>
    </lineage>
</organism>
<dbReference type="AlphaFoldDB" id="A0A081FXJ0"/>
<accession>A0A081FXJ0</accession>
<dbReference type="InterPro" id="IPR011711">
    <property type="entry name" value="GntR_C"/>
</dbReference>
<dbReference type="EMBL" id="JMQN01000040">
    <property type="protein sequence ID" value="KEA63245.1"/>
    <property type="molecule type" value="Genomic_DNA"/>
</dbReference>
<dbReference type="InterPro" id="IPR000524">
    <property type="entry name" value="Tscrpt_reg_HTH_GntR"/>
</dbReference>
<dbReference type="SMART" id="SM00345">
    <property type="entry name" value="HTH_GNTR"/>
    <property type="match status" value="1"/>
</dbReference>
<dbReference type="InterPro" id="IPR036390">
    <property type="entry name" value="WH_DNA-bd_sf"/>
</dbReference>
<evidence type="ECO:0000313" key="5">
    <source>
        <dbReference type="EMBL" id="KEA63245.1"/>
    </source>
</evidence>
<dbReference type="CDD" id="cd07377">
    <property type="entry name" value="WHTH_GntR"/>
    <property type="match status" value="1"/>
</dbReference>
<keyword evidence="1" id="KW-0805">Transcription regulation</keyword>
<sequence length="244" mass="27082">MEFNPVSQQNLPRQIADQIRNAIADGTLNADDRLPTEEELAKRFRVSRPTIREALKRLAAQNLVRSRRGPTGGTFINRPDIAELGEGLSSSTRLLAGLNSLSLEEIIQCRLELEQLCATLAADNRSEEDLARMEAALSAQRKLVDQPEQFCTADVGFHRALADAAGNKLLSLLMHSVIEGLQPVSNMVAFRYPERDLIIEQHQALCEAIAQRDSKAAREQIARQVETLSSQLERARDESQGTGR</sequence>
<comment type="caution">
    <text evidence="5">The sequence shown here is derived from an EMBL/GenBank/DDBJ whole genome shotgun (WGS) entry which is preliminary data.</text>
</comment>
<evidence type="ECO:0000256" key="3">
    <source>
        <dbReference type="ARBA" id="ARBA00023163"/>
    </source>
</evidence>
<dbReference type="Pfam" id="PF07729">
    <property type="entry name" value="FCD"/>
    <property type="match status" value="1"/>
</dbReference>
<feature type="domain" description="HTH gntR-type" evidence="4">
    <location>
        <begin position="9"/>
        <end position="79"/>
    </location>
</feature>
<dbReference type="PANTHER" id="PTHR43537:SF5">
    <property type="entry name" value="UXU OPERON TRANSCRIPTIONAL REGULATOR"/>
    <property type="match status" value="1"/>
</dbReference>
<protein>
    <submittedName>
        <fullName evidence="5">DMSP demthylase transcriptional regulator</fullName>
    </submittedName>
</protein>
<dbReference type="PANTHER" id="PTHR43537">
    <property type="entry name" value="TRANSCRIPTIONAL REGULATOR, GNTR FAMILY"/>
    <property type="match status" value="1"/>
</dbReference>
<dbReference type="Proteomes" id="UP000028252">
    <property type="component" value="Unassembled WGS sequence"/>
</dbReference>
<dbReference type="InterPro" id="IPR008920">
    <property type="entry name" value="TF_FadR/GntR_C"/>
</dbReference>
<name>A0A081FXJ0_9GAMM</name>
<evidence type="ECO:0000259" key="4">
    <source>
        <dbReference type="PROSITE" id="PS50949"/>
    </source>
</evidence>
<dbReference type="PROSITE" id="PS50949">
    <property type="entry name" value="HTH_GNTR"/>
    <property type="match status" value="1"/>
</dbReference>
<dbReference type="eggNOG" id="COG2186">
    <property type="taxonomic scope" value="Bacteria"/>
</dbReference>
<evidence type="ECO:0000256" key="2">
    <source>
        <dbReference type="ARBA" id="ARBA00023125"/>
    </source>
</evidence>
<dbReference type="Pfam" id="PF00392">
    <property type="entry name" value="GntR"/>
    <property type="match status" value="1"/>
</dbReference>
<dbReference type="PATRIC" id="fig|1232683.4.peg.2724"/>
<keyword evidence="2" id="KW-0238">DNA-binding</keyword>
<keyword evidence="6" id="KW-1185">Reference proteome</keyword>
<proteinExistence type="predicted"/>
<dbReference type="STRING" id="1232683.ADIMK_2769"/>
<dbReference type="GO" id="GO:0003677">
    <property type="term" value="F:DNA binding"/>
    <property type="evidence" value="ECO:0007669"/>
    <property type="project" value="UniProtKB-KW"/>
</dbReference>
<gene>
    <name evidence="5" type="ORF">ADIMK_2769</name>
</gene>